<evidence type="ECO:0000313" key="2">
    <source>
        <dbReference type="EMBL" id="KYF53927.1"/>
    </source>
</evidence>
<dbReference type="InterPro" id="IPR000182">
    <property type="entry name" value="GNAT_dom"/>
</dbReference>
<feature type="domain" description="N-acetyltransferase" evidence="1">
    <location>
        <begin position="61"/>
        <end position="156"/>
    </location>
</feature>
<dbReference type="InterPro" id="IPR016181">
    <property type="entry name" value="Acyl_CoA_acyltransferase"/>
</dbReference>
<protein>
    <recommendedName>
        <fullName evidence="1">N-acetyltransferase domain-containing protein</fullName>
    </recommendedName>
</protein>
<evidence type="ECO:0000259" key="1">
    <source>
        <dbReference type="Pfam" id="PF13302"/>
    </source>
</evidence>
<dbReference type="PANTHER" id="PTHR43792">
    <property type="entry name" value="GNAT FAMILY, PUTATIVE (AFU_ORTHOLOGUE AFUA_3G00765)-RELATED-RELATED"/>
    <property type="match status" value="1"/>
</dbReference>
<dbReference type="GO" id="GO:0016747">
    <property type="term" value="F:acyltransferase activity, transferring groups other than amino-acyl groups"/>
    <property type="evidence" value="ECO:0007669"/>
    <property type="project" value="InterPro"/>
</dbReference>
<dbReference type="Gene3D" id="3.40.630.30">
    <property type="match status" value="1"/>
</dbReference>
<evidence type="ECO:0000313" key="3">
    <source>
        <dbReference type="Proteomes" id="UP000075420"/>
    </source>
</evidence>
<name>A0A150PE32_SORCE</name>
<sequence>MSTLTTQRLELTPVSLPLLEAVIRGDRLEAEALSGARFPDAWPGRALVERAFSSPLDRLRDDPEAFLWGTRLMVTRGQAARVVVGSVVLNGRPDATGTVEIGYGVEGRSQGQGYATEGSRAVLHWTLQQAAVTRVIATTPAWHRASLRVIEKLEMRPAGTLDHDLLGELLVFERFRE</sequence>
<dbReference type="EMBL" id="JELY01001995">
    <property type="protein sequence ID" value="KYF53927.1"/>
    <property type="molecule type" value="Genomic_DNA"/>
</dbReference>
<reference evidence="2 3" key="1">
    <citation type="submission" date="2014-02" db="EMBL/GenBank/DDBJ databases">
        <title>The small core and large imbalanced accessory genome model reveals a collaborative survival strategy of Sorangium cellulosum strains in nature.</title>
        <authorList>
            <person name="Han K."/>
            <person name="Peng R."/>
            <person name="Blom J."/>
            <person name="Li Y.-Z."/>
        </authorList>
    </citation>
    <scope>NUCLEOTIDE SEQUENCE [LARGE SCALE GENOMIC DNA]</scope>
    <source>
        <strain evidence="2 3">So0157-25</strain>
    </source>
</reference>
<dbReference type="InterPro" id="IPR051531">
    <property type="entry name" value="N-acetyltransferase"/>
</dbReference>
<dbReference type="SUPFAM" id="SSF55729">
    <property type="entry name" value="Acyl-CoA N-acyltransferases (Nat)"/>
    <property type="match status" value="1"/>
</dbReference>
<gene>
    <name evidence="2" type="ORF">BE08_42405</name>
</gene>
<organism evidence="2 3">
    <name type="scientific">Sorangium cellulosum</name>
    <name type="common">Polyangium cellulosum</name>
    <dbReference type="NCBI Taxonomy" id="56"/>
    <lineage>
        <taxon>Bacteria</taxon>
        <taxon>Pseudomonadati</taxon>
        <taxon>Myxococcota</taxon>
        <taxon>Polyangia</taxon>
        <taxon>Polyangiales</taxon>
        <taxon>Polyangiaceae</taxon>
        <taxon>Sorangium</taxon>
    </lineage>
</organism>
<comment type="caution">
    <text evidence="2">The sequence shown here is derived from an EMBL/GenBank/DDBJ whole genome shotgun (WGS) entry which is preliminary data.</text>
</comment>
<accession>A0A150PE32</accession>
<dbReference type="AlphaFoldDB" id="A0A150PE32"/>
<dbReference type="Pfam" id="PF13302">
    <property type="entry name" value="Acetyltransf_3"/>
    <property type="match status" value="1"/>
</dbReference>
<dbReference type="PANTHER" id="PTHR43792:SF13">
    <property type="entry name" value="ACETYLTRANSFERASE"/>
    <property type="match status" value="1"/>
</dbReference>
<dbReference type="Proteomes" id="UP000075420">
    <property type="component" value="Unassembled WGS sequence"/>
</dbReference>
<proteinExistence type="predicted"/>